<feature type="binding site" evidence="9">
    <location>
        <begin position="147"/>
        <end position="149"/>
    </location>
    <ligand>
        <name>FAD</name>
        <dbReference type="ChEBI" id="CHEBI:57692"/>
    </ligand>
</feature>
<dbReference type="InterPro" id="IPR023753">
    <property type="entry name" value="FAD/NAD-binding_dom"/>
</dbReference>
<proteinExistence type="inferred from homology"/>
<keyword evidence="9" id="KW-0547">Nucleotide-binding</keyword>
<dbReference type="PROSITE" id="PS00076">
    <property type="entry name" value="PYRIDINE_REDOX_1"/>
    <property type="match status" value="1"/>
</dbReference>
<evidence type="ECO:0000259" key="12">
    <source>
        <dbReference type="Pfam" id="PF02852"/>
    </source>
</evidence>
<dbReference type="InterPro" id="IPR004099">
    <property type="entry name" value="Pyr_nucl-diS_OxRdtase_dimer"/>
</dbReference>
<keyword evidence="5 9" id="KW-0520">NAD</keyword>
<dbReference type="Proteomes" id="UP000675284">
    <property type="component" value="Unassembled WGS sequence"/>
</dbReference>
<feature type="binding site" evidence="9">
    <location>
        <position position="313"/>
    </location>
    <ligand>
        <name>FAD</name>
        <dbReference type="ChEBI" id="CHEBI:57692"/>
    </ligand>
</feature>
<feature type="domain" description="Pyridine nucleotide-disulphide oxidoreductase dimerisation" evidence="12">
    <location>
        <begin position="347"/>
        <end position="455"/>
    </location>
</feature>
<dbReference type="RefSeq" id="WP_166529844.1">
    <property type="nucleotide sequence ID" value="NZ_JAGSOT010000003.1"/>
</dbReference>
<dbReference type="Gene3D" id="3.30.390.30">
    <property type="match status" value="1"/>
</dbReference>
<keyword evidence="2 11" id="KW-0285">Flavoprotein</keyword>
<keyword evidence="7 11" id="KW-0676">Redox-active center</keyword>
<dbReference type="GO" id="GO:0050660">
    <property type="term" value="F:flavin adenine dinucleotide binding"/>
    <property type="evidence" value="ECO:0007669"/>
    <property type="project" value="TreeGrafter"/>
</dbReference>
<keyword evidence="4 11" id="KW-0560">Oxidoreductase</keyword>
<dbReference type="EMBL" id="JAGSOT010000003">
    <property type="protein sequence ID" value="MBR7794728.1"/>
    <property type="molecule type" value="Genomic_DNA"/>
</dbReference>
<evidence type="ECO:0000256" key="9">
    <source>
        <dbReference type="PIRSR" id="PIRSR000350-3"/>
    </source>
</evidence>
<reference evidence="14" key="1">
    <citation type="submission" date="2021-04" db="EMBL/GenBank/DDBJ databases">
        <title>Isolation and polyphasic classification of algal microorganism.</title>
        <authorList>
            <person name="Wang S."/>
        </authorList>
    </citation>
    <scope>NUCLEOTIDE SEQUENCE</scope>
    <source>
        <strain evidence="14">720a</strain>
    </source>
</reference>
<keyword evidence="3 9" id="KW-0274">FAD</keyword>
<evidence type="ECO:0000256" key="5">
    <source>
        <dbReference type="ARBA" id="ARBA00023027"/>
    </source>
</evidence>
<evidence type="ECO:0000313" key="14">
    <source>
        <dbReference type="EMBL" id="MBR7794728.1"/>
    </source>
</evidence>
<evidence type="ECO:0000256" key="6">
    <source>
        <dbReference type="ARBA" id="ARBA00023157"/>
    </source>
</evidence>
<dbReference type="InterPro" id="IPR001100">
    <property type="entry name" value="Pyr_nuc-diS_OxRdtase"/>
</dbReference>
<dbReference type="InterPro" id="IPR036188">
    <property type="entry name" value="FAD/NAD-bd_sf"/>
</dbReference>
<evidence type="ECO:0000256" key="2">
    <source>
        <dbReference type="ARBA" id="ARBA00022630"/>
    </source>
</evidence>
<protein>
    <submittedName>
        <fullName evidence="14">Dihydrolipoyl dehydrogenase</fullName>
        <ecNumber evidence="14">1.8.1.4</ecNumber>
    </submittedName>
</protein>
<comment type="cofactor">
    <cofactor evidence="9">
        <name>FAD</name>
        <dbReference type="ChEBI" id="CHEBI:57692"/>
    </cofactor>
    <text evidence="9">Binds 1 FAD per subunit.</text>
</comment>
<dbReference type="Pfam" id="PF02852">
    <property type="entry name" value="Pyr_redox_dim"/>
    <property type="match status" value="1"/>
</dbReference>
<dbReference type="Pfam" id="PF07992">
    <property type="entry name" value="Pyr_redox_2"/>
    <property type="match status" value="1"/>
</dbReference>
<feature type="disulfide bond" description="Redox-active" evidence="10">
    <location>
        <begin position="47"/>
        <end position="52"/>
    </location>
</feature>
<evidence type="ECO:0000256" key="3">
    <source>
        <dbReference type="ARBA" id="ARBA00022827"/>
    </source>
</evidence>
<dbReference type="GO" id="GO:0006103">
    <property type="term" value="P:2-oxoglutarate metabolic process"/>
    <property type="evidence" value="ECO:0007669"/>
    <property type="project" value="TreeGrafter"/>
</dbReference>
<evidence type="ECO:0000313" key="15">
    <source>
        <dbReference type="Proteomes" id="UP000675284"/>
    </source>
</evidence>
<keyword evidence="6" id="KW-1015">Disulfide bond</keyword>
<name>A0A941DUY4_9BACI</name>
<dbReference type="AlphaFoldDB" id="A0A941DUY4"/>
<dbReference type="InterPro" id="IPR012999">
    <property type="entry name" value="Pyr_OxRdtase_I_AS"/>
</dbReference>
<dbReference type="Gene3D" id="3.50.50.60">
    <property type="entry name" value="FAD/NAD(P)-binding domain"/>
    <property type="match status" value="2"/>
</dbReference>
<dbReference type="PANTHER" id="PTHR22912">
    <property type="entry name" value="DISULFIDE OXIDOREDUCTASE"/>
    <property type="match status" value="1"/>
</dbReference>
<evidence type="ECO:0000256" key="7">
    <source>
        <dbReference type="ARBA" id="ARBA00023284"/>
    </source>
</evidence>
<evidence type="ECO:0000259" key="13">
    <source>
        <dbReference type="Pfam" id="PF07992"/>
    </source>
</evidence>
<dbReference type="FunFam" id="3.30.390.30:FF:000001">
    <property type="entry name" value="Dihydrolipoyl dehydrogenase"/>
    <property type="match status" value="1"/>
</dbReference>
<feature type="binding site" evidence="9">
    <location>
        <position position="56"/>
    </location>
    <ligand>
        <name>FAD</name>
        <dbReference type="ChEBI" id="CHEBI:57692"/>
    </ligand>
</feature>
<dbReference type="GO" id="GO:0004148">
    <property type="term" value="F:dihydrolipoyl dehydrogenase (NADH) activity"/>
    <property type="evidence" value="ECO:0007669"/>
    <property type="project" value="UniProtKB-EC"/>
</dbReference>
<sequence length="477" mass="51845">MVVGEFAEHRELIIIGGGPGGYNAAIRAAQLGIQVTVIEQDQLGGTCLNRGCIPSKVFSHAAQQVASVADFQSFGICVGTPAVDFAQLISYKDQIIQRLRSGVENLCQANKVEIIRGRANFINDNRIGVELGHRFELFDFNQAIIATGSTAVMPSTIGENDRILVGHTVYELNEVPEELIVYGSDAYALEVACSFHKLGSAVSMVLDNKDFSFDHTINRELRRVLKKDKIKVYRGYQLEKVSSDSNYVQVGLLKNNQKEISLSGTHLYMATALQPATTSLELNRLGVKCSDHGFIQVDKQLRTSVPSIFAIGDVTGGTFSATKAMKQGKVAAEIIAGKPSEVDLTMMPTIVRSVPPIATVGLTEEEAKEQGFQVKTSQFSYSGNSYTMISNQKSGVAKVIKDNNSDLLLGVHTIGANAIELIGSGIIALEMAGRDEDLRFPLYPHPSYNEILLEAMEGLSDSAIHMKPVESQLEKSK</sequence>
<evidence type="ECO:0000256" key="10">
    <source>
        <dbReference type="PIRSR" id="PIRSR000350-4"/>
    </source>
</evidence>
<comment type="similarity">
    <text evidence="1 11">Belongs to the class-I pyridine nucleotide-disulfide oxidoreductase family.</text>
</comment>
<evidence type="ECO:0000256" key="1">
    <source>
        <dbReference type="ARBA" id="ARBA00007532"/>
    </source>
</evidence>
<accession>A0A941DUY4</accession>
<keyword evidence="15" id="KW-1185">Reference proteome</keyword>
<evidence type="ECO:0000256" key="11">
    <source>
        <dbReference type="RuleBase" id="RU003691"/>
    </source>
</evidence>
<evidence type="ECO:0000256" key="4">
    <source>
        <dbReference type="ARBA" id="ARBA00023002"/>
    </source>
</evidence>
<dbReference type="InterPro" id="IPR016156">
    <property type="entry name" value="FAD/NAD-linked_Rdtase_dimer_sf"/>
</dbReference>
<dbReference type="InterPro" id="IPR050151">
    <property type="entry name" value="Class-I_Pyr_Nuc-Dis_Oxidored"/>
</dbReference>
<feature type="binding site" evidence="9">
    <location>
        <begin position="183"/>
        <end position="190"/>
    </location>
    <ligand>
        <name>NAD(+)</name>
        <dbReference type="ChEBI" id="CHEBI:57540"/>
    </ligand>
</feature>
<organism evidence="14 15">
    <name type="scientific">Virgibacillus salarius</name>
    <dbReference type="NCBI Taxonomy" id="447199"/>
    <lineage>
        <taxon>Bacteria</taxon>
        <taxon>Bacillati</taxon>
        <taxon>Bacillota</taxon>
        <taxon>Bacilli</taxon>
        <taxon>Bacillales</taxon>
        <taxon>Bacillaceae</taxon>
        <taxon>Virgibacillus</taxon>
    </lineage>
</organism>
<dbReference type="SUPFAM" id="SSF55424">
    <property type="entry name" value="FAD/NAD-linked reductases, dimerisation (C-terminal) domain"/>
    <property type="match status" value="1"/>
</dbReference>
<feature type="active site" description="Proton acceptor" evidence="8">
    <location>
        <position position="445"/>
    </location>
</feature>
<dbReference type="PRINTS" id="PR00411">
    <property type="entry name" value="PNDRDTASEI"/>
</dbReference>
<evidence type="ECO:0000256" key="8">
    <source>
        <dbReference type="PIRSR" id="PIRSR000350-2"/>
    </source>
</evidence>
<dbReference type="SUPFAM" id="SSF51905">
    <property type="entry name" value="FAD/NAD(P)-binding domain"/>
    <property type="match status" value="2"/>
</dbReference>
<comment type="caution">
    <text evidence="14">The sequence shown here is derived from an EMBL/GenBank/DDBJ whole genome shotgun (WGS) entry which is preliminary data.</text>
</comment>
<gene>
    <name evidence="14" type="ORF">KCX74_01575</name>
</gene>
<feature type="domain" description="FAD/NAD(P)-binding" evidence="13">
    <location>
        <begin position="11"/>
        <end position="328"/>
    </location>
</feature>
<dbReference type="PANTHER" id="PTHR22912:SF151">
    <property type="entry name" value="DIHYDROLIPOYL DEHYDROGENASE, MITOCHONDRIAL"/>
    <property type="match status" value="1"/>
</dbReference>
<dbReference type="PRINTS" id="PR00368">
    <property type="entry name" value="FADPNR"/>
</dbReference>
<dbReference type="EC" id="1.8.1.4" evidence="14"/>
<dbReference type="PIRSF" id="PIRSF000350">
    <property type="entry name" value="Mercury_reductase_MerA"/>
    <property type="match status" value="1"/>
</dbReference>